<proteinExistence type="predicted"/>
<dbReference type="Proteomes" id="UP001390339">
    <property type="component" value="Unassembled WGS sequence"/>
</dbReference>
<gene>
    <name evidence="1" type="ORF">PGQ11_009958</name>
</gene>
<protein>
    <submittedName>
        <fullName evidence="1">Uncharacterized protein</fullName>
    </submittedName>
</protein>
<sequence length="377" mass="42512">MVHLEVLALVSLGTLVFRYQINGTIKRCCKALNRKSNAILLLHIVLSVAEVIRYYLRRYQSEYNLPGGSNISGLTKISTSDYNITYDQNGYRENISILQQKKSRLPTANLLDLILMLVQCHTSLVLARDRVWAGHKSILRPVYHSQTFFRVLFTTTSFLLSSPYKSSFLPLFLSPLLQILEKIPTFDTWRDPEQLYHASVMVNASFVYPRLLVWTLCRLGGIGPLGRRYRDVYTFSIFLSAVVAMHDGGISLGPQLYITGVGLFVVLERWVARQVLERMATRTMVDDDGVSGKVVVEGGESRGEELTRRIRTPQGAGVDKSKATAVGAESGDGDIVLTRWGEQAKKVLRAKDRLVDFLSWYGFVEIDTLRSVKGELR</sequence>
<evidence type="ECO:0000313" key="2">
    <source>
        <dbReference type="Proteomes" id="UP001390339"/>
    </source>
</evidence>
<name>A0ABR2I877_9PEZI</name>
<organism evidence="1 2">
    <name type="scientific">Apiospora arundinis</name>
    <dbReference type="NCBI Taxonomy" id="335852"/>
    <lineage>
        <taxon>Eukaryota</taxon>
        <taxon>Fungi</taxon>
        <taxon>Dikarya</taxon>
        <taxon>Ascomycota</taxon>
        <taxon>Pezizomycotina</taxon>
        <taxon>Sordariomycetes</taxon>
        <taxon>Xylariomycetidae</taxon>
        <taxon>Amphisphaeriales</taxon>
        <taxon>Apiosporaceae</taxon>
        <taxon>Apiospora</taxon>
    </lineage>
</organism>
<accession>A0ABR2I877</accession>
<dbReference type="EMBL" id="JAPCWZ010000006">
    <property type="protein sequence ID" value="KAK8859224.1"/>
    <property type="molecule type" value="Genomic_DNA"/>
</dbReference>
<evidence type="ECO:0000313" key="1">
    <source>
        <dbReference type="EMBL" id="KAK8859224.1"/>
    </source>
</evidence>
<comment type="caution">
    <text evidence="1">The sequence shown here is derived from an EMBL/GenBank/DDBJ whole genome shotgun (WGS) entry which is preliminary data.</text>
</comment>
<keyword evidence="2" id="KW-1185">Reference proteome</keyword>
<reference evidence="1 2" key="1">
    <citation type="journal article" date="2024" name="IMA Fungus">
        <title>Apiospora arundinis, a panoply of carbohydrate-active enzymes and secondary metabolites.</title>
        <authorList>
            <person name="Sorensen T."/>
            <person name="Petersen C."/>
            <person name="Muurmann A.T."/>
            <person name="Christiansen J.V."/>
            <person name="Brundto M.L."/>
            <person name="Overgaard C.K."/>
            <person name="Boysen A.T."/>
            <person name="Wollenberg R.D."/>
            <person name="Larsen T.O."/>
            <person name="Sorensen J.L."/>
            <person name="Nielsen K.L."/>
            <person name="Sondergaard T.E."/>
        </authorList>
    </citation>
    <scope>NUCLEOTIDE SEQUENCE [LARGE SCALE GENOMIC DNA]</scope>
    <source>
        <strain evidence="1 2">AAU 773</strain>
    </source>
</reference>